<organism evidence="7 8">
    <name type="scientific">Rubrobacter radiotolerans</name>
    <name type="common">Arthrobacter radiotolerans</name>
    <dbReference type="NCBI Taxonomy" id="42256"/>
    <lineage>
        <taxon>Bacteria</taxon>
        <taxon>Bacillati</taxon>
        <taxon>Actinomycetota</taxon>
        <taxon>Rubrobacteria</taxon>
        <taxon>Rubrobacterales</taxon>
        <taxon>Rubrobacteraceae</taxon>
        <taxon>Rubrobacter</taxon>
    </lineage>
</organism>
<comment type="subcellular location">
    <subcellularLocation>
        <location evidence="1">Membrane</location>
        <topology evidence="1">Multi-pass membrane protein</topology>
    </subcellularLocation>
</comment>
<evidence type="ECO:0000313" key="8">
    <source>
        <dbReference type="Proteomes" id="UP001281130"/>
    </source>
</evidence>
<dbReference type="InterPro" id="IPR004923">
    <property type="entry name" value="FTR1/Fip1/EfeU"/>
</dbReference>
<keyword evidence="3 6" id="KW-0812">Transmembrane</keyword>
<feature type="transmembrane region" description="Helical" evidence="6">
    <location>
        <begin position="45"/>
        <end position="65"/>
    </location>
</feature>
<dbReference type="GO" id="GO:0015093">
    <property type="term" value="F:ferrous iron transmembrane transporter activity"/>
    <property type="evidence" value="ECO:0007669"/>
    <property type="project" value="TreeGrafter"/>
</dbReference>
<dbReference type="AlphaFoldDB" id="A0AB35T007"/>
<sequence>MIERRTGVFAAFVVLLREGFEASLLVAIVLAYLTRIGRWKERRQVWFGVGAALVVSIVLGGVLFATARELSGPAEKLFEACALLLAVGFLTYMVLWMRRESRTISGSIRREVDSAVKRGSGFALALLVFVMVLREGVETGLFVFGISRASTPLQTAIGATAGVLAAVALGYAVYALGKSINLGAFFRYTGAFIIVVAAGLLAQGIVNLQLAGLVPAFLYPLWDVSEMPVLGATGGLGQFLGILVGWDPRPDLLEFCAWFLYLLIVGYLFFRPQTTQEVGQTPRSARAAEQGA</sequence>
<protein>
    <submittedName>
        <fullName evidence="7">FTR1 family protein</fullName>
    </submittedName>
</protein>
<keyword evidence="4 6" id="KW-1133">Transmembrane helix</keyword>
<feature type="transmembrane region" description="Helical" evidence="6">
    <location>
        <begin position="252"/>
        <end position="270"/>
    </location>
</feature>
<dbReference type="GO" id="GO:0033573">
    <property type="term" value="C:high-affinity iron permease complex"/>
    <property type="evidence" value="ECO:0007669"/>
    <property type="project" value="InterPro"/>
</dbReference>
<evidence type="ECO:0000313" key="7">
    <source>
        <dbReference type="EMBL" id="MDX5893184.1"/>
    </source>
</evidence>
<evidence type="ECO:0000256" key="3">
    <source>
        <dbReference type="ARBA" id="ARBA00022692"/>
    </source>
</evidence>
<dbReference type="PANTHER" id="PTHR31632">
    <property type="entry name" value="IRON TRANSPORTER FTH1"/>
    <property type="match status" value="1"/>
</dbReference>
<dbReference type="Pfam" id="PF03239">
    <property type="entry name" value="FTR1"/>
    <property type="match status" value="1"/>
</dbReference>
<evidence type="ECO:0000256" key="4">
    <source>
        <dbReference type="ARBA" id="ARBA00022989"/>
    </source>
</evidence>
<feature type="transmembrane region" description="Helical" evidence="6">
    <location>
        <begin position="227"/>
        <end position="245"/>
    </location>
</feature>
<dbReference type="RefSeq" id="WP_159449877.1">
    <property type="nucleotide sequence ID" value="NZ_CP007514.1"/>
</dbReference>
<evidence type="ECO:0000256" key="2">
    <source>
        <dbReference type="ARBA" id="ARBA00008333"/>
    </source>
</evidence>
<feature type="transmembrane region" description="Helical" evidence="6">
    <location>
        <begin position="153"/>
        <end position="176"/>
    </location>
</feature>
<proteinExistence type="inferred from homology"/>
<dbReference type="PANTHER" id="PTHR31632:SF2">
    <property type="entry name" value="PLASMA MEMBRANE IRON PERMEASE"/>
    <property type="match status" value="1"/>
</dbReference>
<evidence type="ECO:0000256" key="5">
    <source>
        <dbReference type="ARBA" id="ARBA00023136"/>
    </source>
</evidence>
<evidence type="ECO:0000256" key="1">
    <source>
        <dbReference type="ARBA" id="ARBA00004141"/>
    </source>
</evidence>
<comment type="caution">
    <text evidence="7">The sequence shown here is derived from an EMBL/GenBank/DDBJ whole genome shotgun (WGS) entry which is preliminary data.</text>
</comment>
<accession>A0AB35T007</accession>
<dbReference type="Proteomes" id="UP001281130">
    <property type="component" value="Unassembled WGS sequence"/>
</dbReference>
<comment type="similarity">
    <text evidence="2">Belongs to the oxidase-dependent Fe transporter (OFeT) (TC 9.A.10.1) family.</text>
</comment>
<name>A0AB35T007_RUBRA</name>
<reference evidence="7" key="1">
    <citation type="submission" date="2023-11" db="EMBL/GenBank/DDBJ databases">
        <title>MicrobeMod: A computational toolkit for identifying prokaryotic methylation and restriction-modification with nanopore sequencing.</title>
        <authorList>
            <person name="Crits-Christoph A."/>
            <person name="Kang S.C."/>
            <person name="Lee H."/>
            <person name="Ostrov N."/>
        </authorList>
    </citation>
    <scope>NUCLEOTIDE SEQUENCE</scope>
    <source>
        <strain evidence="7">ATCC 51242</strain>
    </source>
</reference>
<gene>
    <name evidence="7" type="ORF">SIL72_03980</name>
</gene>
<dbReference type="EMBL" id="JAWXXX010000001">
    <property type="protein sequence ID" value="MDX5893184.1"/>
    <property type="molecule type" value="Genomic_DNA"/>
</dbReference>
<feature type="transmembrane region" description="Helical" evidence="6">
    <location>
        <begin position="77"/>
        <end position="95"/>
    </location>
</feature>
<feature type="transmembrane region" description="Helical" evidence="6">
    <location>
        <begin position="188"/>
        <end position="207"/>
    </location>
</feature>
<keyword evidence="5 6" id="KW-0472">Membrane</keyword>
<feature type="transmembrane region" description="Helical" evidence="6">
    <location>
        <begin position="6"/>
        <end position="33"/>
    </location>
</feature>
<evidence type="ECO:0000256" key="6">
    <source>
        <dbReference type="SAM" id="Phobius"/>
    </source>
</evidence>